<sequence length="94" mass="10141">MSLPELSRQLSDEVDRLVGEGRAAEVGAEDLRRLVSSVVRLYAAANEGADEEVEPLDDDIATTDAVVLATALLKAQDLNPFDLALWFSRSRVAG</sequence>
<dbReference type="RefSeq" id="WP_263249305.1">
    <property type="nucleotide sequence ID" value="NZ_BAABLT010000056.1"/>
</dbReference>
<accession>A0ABW3G3G2</accession>
<dbReference type="EMBL" id="JBHTIW010000033">
    <property type="protein sequence ID" value="MFD0923399.1"/>
    <property type="molecule type" value="Genomic_DNA"/>
</dbReference>
<evidence type="ECO:0000313" key="2">
    <source>
        <dbReference type="Proteomes" id="UP001597018"/>
    </source>
</evidence>
<reference evidence="2" key="1">
    <citation type="journal article" date="2019" name="Int. J. Syst. Evol. Microbiol.">
        <title>The Global Catalogue of Microorganisms (GCM) 10K type strain sequencing project: providing services to taxonomists for standard genome sequencing and annotation.</title>
        <authorList>
            <consortium name="The Broad Institute Genomics Platform"/>
            <consortium name="The Broad Institute Genome Sequencing Center for Infectious Disease"/>
            <person name="Wu L."/>
            <person name="Ma J."/>
        </authorList>
    </citation>
    <scope>NUCLEOTIDE SEQUENCE [LARGE SCALE GENOMIC DNA]</scope>
    <source>
        <strain evidence="2">CCUG 56401</strain>
    </source>
</reference>
<evidence type="ECO:0000313" key="1">
    <source>
        <dbReference type="EMBL" id="MFD0923399.1"/>
    </source>
</evidence>
<organism evidence="1 2">
    <name type="scientific">Saccharopolyspora rosea</name>
    <dbReference type="NCBI Taxonomy" id="524884"/>
    <lineage>
        <taxon>Bacteria</taxon>
        <taxon>Bacillati</taxon>
        <taxon>Actinomycetota</taxon>
        <taxon>Actinomycetes</taxon>
        <taxon>Pseudonocardiales</taxon>
        <taxon>Pseudonocardiaceae</taxon>
        <taxon>Saccharopolyspora</taxon>
    </lineage>
</organism>
<name>A0ABW3G3G2_9PSEU</name>
<protein>
    <submittedName>
        <fullName evidence="1">Uncharacterized protein</fullName>
    </submittedName>
</protein>
<proteinExistence type="predicted"/>
<dbReference type="Proteomes" id="UP001597018">
    <property type="component" value="Unassembled WGS sequence"/>
</dbReference>
<keyword evidence="2" id="KW-1185">Reference proteome</keyword>
<comment type="caution">
    <text evidence="1">The sequence shown here is derived from an EMBL/GenBank/DDBJ whole genome shotgun (WGS) entry which is preliminary data.</text>
</comment>
<gene>
    <name evidence="1" type="ORF">ACFQ16_26955</name>
</gene>